<sequence>MLGIYGRSLTKAVFTPVARLLARAGISPNTVTVAGTAVSVVSACVLIPTNHLVAAVLVLVVVMFCDSLDGILARMTGKQSEFGSFLDSTLDRLSDGAVFGSLSLWAALTIQPGAGRTLTVAAGLVATVMAAAVPYARAKAESLGANATVGIAERTDRLIIAGIGALATGLGLPYWGVTIALALVGIAGFVTVLQRLGAVRKQLG</sequence>
<dbReference type="Proteomes" id="UP000235122">
    <property type="component" value="Unassembled WGS sequence"/>
</dbReference>
<evidence type="ECO:0000256" key="3">
    <source>
        <dbReference type="ARBA" id="ARBA00005189"/>
    </source>
</evidence>
<comment type="cofactor">
    <cofactor evidence="17">
        <name>Mg(2+)</name>
        <dbReference type="ChEBI" id="CHEBI:18420"/>
    </cofactor>
    <text evidence="17">Contains a di-nuclear catalytic Mg(2+) center.</text>
</comment>
<dbReference type="GO" id="GO:0016780">
    <property type="term" value="F:phosphotransferase activity, for other substituted phosphate groups"/>
    <property type="evidence" value="ECO:0007669"/>
    <property type="project" value="UniProtKB-UniRule"/>
</dbReference>
<organism evidence="19 20">
    <name type="scientific">Winkia neuii</name>
    <dbReference type="NCBI Taxonomy" id="33007"/>
    <lineage>
        <taxon>Bacteria</taxon>
        <taxon>Bacillati</taxon>
        <taxon>Actinomycetota</taxon>
        <taxon>Actinomycetes</taxon>
        <taxon>Actinomycetales</taxon>
        <taxon>Actinomycetaceae</taxon>
        <taxon>Winkia</taxon>
    </lineage>
</organism>
<dbReference type="EC" id="2.7.8.-" evidence="17"/>
<evidence type="ECO:0000256" key="17">
    <source>
        <dbReference type="HAMAP-Rule" id="MF_02241"/>
    </source>
</evidence>
<comment type="pathway">
    <text evidence="3">Lipid metabolism.</text>
</comment>
<dbReference type="InterPro" id="IPR000462">
    <property type="entry name" value="CDP-OH_P_trans"/>
</dbReference>
<dbReference type="GeneID" id="35867038"/>
<dbReference type="NCBIfam" id="NF045883">
    <property type="entry name" value="PIPSynth"/>
    <property type="match status" value="1"/>
</dbReference>
<comment type="catalytic activity">
    <reaction evidence="13 17">
        <text>1,2-di-(9Z-octadecenoyl)-sn-glycero-3-cytidine-5'-diphosphate + 1D-myo-inositol 3-phosphate = 1,2-di-(9Z-octadecenoyl)-sn-glycero-3-phospho-(1D-myo-inositol-3-phosphate) + CMP + H(+)</text>
        <dbReference type="Rhea" id="RHEA:61216"/>
        <dbReference type="ChEBI" id="CHEBI:15378"/>
        <dbReference type="ChEBI" id="CHEBI:58401"/>
        <dbReference type="ChEBI" id="CHEBI:60377"/>
        <dbReference type="ChEBI" id="CHEBI:85356"/>
        <dbReference type="ChEBI" id="CHEBI:144472"/>
    </reaction>
</comment>
<evidence type="ECO:0000256" key="5">
    <source>
        <dbReference type="ARBA" id="ARBA00011738"/>
    </source>
</evidence>
<evidence type="ECO:0000256" key="14">
    <source>
        <dbReference type="ARBA" id="ARBA00024082"/>
    </source>
</evidence>
<feature type="binding site" evidence="17">
    <location>
        <position position="87"/>
    </location>
    <ligand>
        <name>Mg(2+)</name>
        <dbReference type="ChEBI" id="CHEBI:18420"/>
        <label>2</label>
    </ligand>
</feature>
<evidence type="ECO:0000256" key="15">
    <source>
        <dbReference type="ARBA" id="ARBA00033137"/>
    </source>
</evidence>
<dbReference type="GO" id="GO:0000287">
    <property type="term" value="F:magnesium ion binding"/>
    <property type="evidence" value="ECO:0007669"/>
    <property type="project" value="UniProtKB-UniRule"/>
</dbReference>
<feature type="transmembrane region" description="Helical" evidence="17">
    <location>
        <begin position="20"/>
        <end position="45"/>
    </location>
</feature>
<evidence type="ECO:0000256" key="2">
    <source>
        <dbReference type="ARBA" id="ARBA00004805"/>
    </source>
</evidence>
<feature type="binding site" evidence="17">
    <location>
        <position position="91"/>
    </location>
    <ligand>
        <name>Mg(2+)</name>
        <dbReference type="ChEBI" id="CHEBI:18420"/>
        <label>2</label>
    </ligand>
</feature>
<feature type="binding site" evidence="17">
    <location>
        <begin position="29"/>
        <end position="32"/>
    </location>
    <ligand>
        <name>a CDP-1,2-diacyl-sn-glycerol</name>
        <dbReference type="ChEBI" id="CHEBI:58332"/>
    </ligand>
</feature>
<dbReference type="PROSITE" id="PS00379">
    <property type="entry name" value="CDP_ALCOHOL_P_TRANSF"/>
    <property type="match status" value="1"/>
</dbReference>
<dbReference type="HAMAP" id="MF_02241">
    <property type="entry name" value="PIP_synthase"/>
    <property type="match status" value="1"/>
</dbReference>
<comment type="subcellular location">
    <subcellularLocation>
        <location evidence="1 17">Cell membrane</location>
        <topology evidence="1 17">Multi-pass membrane protein</topology>
    </subcellularLocation>
</comment>
<dbReference type="EMBL" id="PKKO01000005">
    <property type="protein sequence ID" value="PKY71907.1"/>
    <property type="molecule type" value="Genomic_DNA"/>
</dbReference>
<feature type="binding site" evidence="17">
    <location>
        <position position="66"/>
    </location>
    <ligand>
        <name>Mg(2+)</name>
        <dbReference type="ChEBI" id="CHEBI:18420"/>
        <label>2</label>
    </ligand>
</feature>
<evidence type="ECO:0000256" key="4">
    <source>
        <dbReference type="ARBA" id="ARBA00010441"/>
    </source>
</evidence>
<evidence type="ECO:0000256" key="1">
    <source>
        <dbReference type="ARBA" id="ARBA00004651"/>
    </source>
</evidence>
<dbReference type="AlphaFoldDB" id="A0A2I1ILA9"/>
<dbReference type="Pfam" id="PF01066">
    <property type="entry name" value="CDP-OH_P_transf"/>
    <property type="match status" value="1"/>
</dbReference>
<proteinExistence type="inferred from homology"/>
<feature type="binding site" evidence="17">
    <location>
        <position position="66"/>
    </location>
    <ligand>
        <name>Mg(2+)</name>
        <dbReference type="ChEBI" id="CHEBI:18420"/>
        <label>1</label>
    </ligand>
</feature>
<comment type="pathway">
    <text evidence="2 17">Phospholipid metabolism; phosphatidylinositol phosphate biosynthesis.</text>
</comment>
<evidence type="ECO:0000256" key="18">
    <source>
        <dbReference type="RuleBase" id="RU003750"/>
    </source>
</evidence>
<evidence type="ECO:0000256" key="16">
    <source>
        <dbReference type="ARBA" id="ARBA00048865"/>
    </source>
</evidence>
<dbReference type="GO" id="GO:0005886">
    <property type="term" value="C:plasma membrane"/>
    <property type="evidence" value="ECO:0007669"/>
    <property type="project" value="UniProtKB-SubCell"/>
</dbReference>
<evidence type="ECO:0000256" key="8">
    <source>
        <dbReference type="ARBA" id="ARBA00022692"/>
    </source>
</evidence>
<comment type="subunit">
    <text evidence="5 17">Homodimer.</text>
</comment>
<keyword evidence="17" id="KW-0443">Lipid metabolism</keyword>
<feature type="transmembrane region" description="Helical" evidence="17">
    <location>
        <begin position="52"/>
        <end position="73"/>
    </location>
</feature>
<comment type="similarity">
    <text evidence="4 17 18">Belongs to the CDP-alcohol phosphatidyltransferase class-I family.</text>
</comment>
<evidence type="ECO:0000256" key="13">
    <source>
        <dbReference type="ARBA" id="ARBA00023935"/>
    </source>
</evidence>
<feature type="binding site" evidence="17">
    <location>
        <position position="87"/>
    </location>
    <ligand>
        <name>Mg(2+)</name>
        <dbReference type="ChEBI" id="CHEBI:18420"/>
        <label>1</label>
    </ligand>
</feature>
<keyword evidence="8 17" id="KW-0812">Transmembrane</keyword>
<keyword evidence="17" id="KW-0594">Phospholipid biosynthesis</keyword>
<comment type="caution">
    <text evidence="19">The sequence shown here is derived from an EMBL/GenBank/DDBJ whole genome shotgun (WGS) entry which is preliminary data.</text>
</comment>
<keyword evidence="7 17" id="KW-0808">Transferase</keyword>
<feature type="transmembrane region" description="Helical" evidence="17">
    <location>
        <begin position="117"/>
        <end position="136"/>
    </location>
</feature>
<name>A0A2I1ILA9_9ACTO</name>
<dbReference type="RefSeq" id="WP_024331727.1">
    <property type="nucleotide sequence ID" value="NZ_JASOXK010000006.1"/>
</dbReference>
<evidence type="ECO:0000256" key="11">
    <source>
        <dbReference type="ARBA" id="ARBA00022989"/>
    </source>
</evidence>
<evidence type="ECO:0000256" key="9">
    <source>
        <dbReference type="ARBA" id="ARBA00022723"/>
    </source>
</evidence>
<comment type="catalytic activity">
    <reaction evidence="16 17">
        <text>a CDP-1,2-diacyl-sn-glycerol + 1D-myo-inositol 3-phosphate = a 1,2-diacyl-sn-glycero-3-phospho-(1D-myo-inositol-3-phosphate) + CMP + H(+)</text>
        <dbReference type="Rhea" id="RHEA:60504"/>
        <dbReference type="ChEBI" id="CHEBI:15378"/>
        <dbReference type="ChEBI" id="CHEBI:58088"/>
        <dbReference type="ChEBI" id="CHEBI:58332"/>
        <dbReference type="ChEBI" id="CHEBI:58401"/>
        <dbReference type="ChEBI" id="CHEBI:60377"/>
    </reaction>
</comment>
<dbReference type="InterPro" id="IPR043130">
    <property type="entry name" value="CDP-OH_PTrfase_TM_dom"/>
</dbReference>
<feature type="binding site" evidence="17">
    <location>
        <position position="74"/>
    </location>
    <ligand>
        <name>a CDP-1,2-diacyl-sn-glycerol</name>
        <dbReference type="ChEBI" id="CHEBI:58332"/>
    </ligand>
</feature>
<protein>
    <recommendedName>
        <fullName evidence="14 17">Phosphatidylinositol phosphate synthase</fullName>
        <shortName evidence="17">PIP synthase</shortName>
        <ecNumber evidence="17">2.7.8.-</ecNumber>
    </recommendedName>
    <alternativeName>
        <fullName evidence="15 17">CDP-diacylglycerol--D-myo-inositol-3-phosphate 3-phosphatidyltransferase</fullName>
    </alternativeName>
</protein>
<keyword evidence="6 17" id="KW-1003">Cell membrane</keyword>
<evidence type="ECO:0000313" key="20">
    <source>
        <dbReference type="Proteomes" id="UP000235122"/>
    </source>
</evidence>
<feature type="binding site" evidence="17">
    <location>
        <position position="69"/>
    </location>
    <ligand>
        <name>Mg(2+)</name>
        <dbReference type="ChEBI" id="CHEBI:18420"/>
        <label>1</label>
    </ligand>
</feature>
<feature type="transmembrane region" description="Helical" evidence="17">
    <location>
        <begin position="174"/>
        <end position="193"/>
    </location>
</feature>
<keyword evidence="17" id="KW-1208">Phospholipid metabolism</keyword>
<evidence type="ECO:0000256" key="12">
    <source>
        <dbReference type="ARBA" id="ARBA00023136"/>
    </source>
</evidence>
<keyword evidence="10 17" id="KW-0460">Magnesium</keyword>
<keyword evidence="20" id="KW-1185">Reference proteome</keyword>
<evidence type="ECO:0000256" key="6">
    <source>
        <dbReference type="ARBA" id="ARBA00022475"/>
    </source>
</evidence>
<comment type="function">
    <text evidence="17">Catalyzes the conjugation of the 1'-hydroxyl group of D-myo-inositol-3-phosphate (also named L-myo-inositol-1-phosphate) with a lipid tail of cytidine diphosphate diacylglycerol (CDP-DAG), forming phosphatidylinositol phosphate (PIP) and CMP. PIP is a precursor of phosphatidylinositol (PI) which is an essential lipid required for cell wall formation.</text>
</comment>
<dbReference type="UniPathway" id="UPA00220"/>
<reference evidence="19 20" key="1">
    <citation type="submission" date="2017-12" db="EMBL/GenBank/DDBJ databases">
        <title>Phylogenetic diversity of female urinary microbiome.</title>
        <authorList>
            <person name="Thomas-White K."/>
            <person name="Wolfe A.J."/>
        </authorList>
    </citation>
    <scope>NUCLEOTIDE SEQUENCE [LARGE SCALE GENOMIC DNA]</scope>
    <source>
        <strain evidence="19 20">UMB0402</strain>
    </source>
</reference>
<keyword evidence="12 17" id="KW-0472">Membrane</keyword>
<keyword evidence="11 17" id="KW-1133">Transmembrane helix</keyword>
<dbReference type="InterPro" id="IPR044268">
    <property type="entry name" value="PIP_synthase_PgsA1"/>
</dbReference>
<keyword evidence="9 17" id="KW-0479">Metal-binding</keyword>
<dbReference type="InterPro" id="IPR048254">
    <property type="entry name" value="CDP_ALCOHOL_P_TRANSF_CS"/>
</dbReference>
<accession>A0A2I1ILA9</accession>
<feature type="active site" description="Proton acceptor" evidence="17">
    <location>
        <position position="91"/>
    </location>
</feature>
<dbReference type="Gene3D" id="1.20.120.1760">
    <property type="match status" value="1"/>
</dbReference>
<gene>
    <name evidence="19" type="ORF">CYJ19_09325</name>
</gene>
<feature type="binding site" evidence="17">
    <location>
        <position position="70"/>
    </location>
    <ligand>
        <name>a CDP-1,2-diacyl-sn-glycerol</name>
        <dbReference type="ChEBI" id="CHEBI:58332"/>
    </ligand>
</feature>
<keyword evidence="17" id="KW-0444">Lipid biosynthesis</keyword>
<dbReference type="STRING" id="33007.HMPREF3198_02157"/>
<feature type="binding site" evidence="17">
    <location>
        <position position="80"/>
    </location>
    <ligand>
        <name>a CDP-1,2-diacyl-sn-glycerol</name>
        <dbReference type="ChEBI" id="CHEBI:58332"/>
    </ligand>
</feature>
<evidence type="ECO:0000313" key="19">
    <source>
        <dbReference type="EMBL" id="PKY71907.1"/>
    </source>
</evidence>
<evidence type="ECO:0000256" key="10">
    <source>
        <dbReference type="ARBA" id="ARBA00022842"/>
    </source>
</evidence>
<comment type="caution">
    <text evidence="17">Lacks conserved residue(s) required for the propagation of feature annotation.</text>
</comment>
<dbReference type="GO" id="GO:0008654">
    <property type="term" value="P:phospholipid biosynthetic process"/>
    <property type="evidence" value="ECO:0007669"/>
    <property type="project" value="UniProtKB-UniRule"/>
</dbReference>
<evidence type="ECO:0000256" key="7">
    <source>
        <dbReference type="ARBA" id="ARBA00022679"/>
    </source>
</evidence>